<accession>A0ABP0R7J9</accession>
<reference evidence="3 4" key="1">
    <citation type="submission" date="2024-02" db="EMBL/GenBank/DDBJ databases">
        <authorList>
            <person name="Chen Y."/>
            <person name="Shah S."/>
            <person name="Dougan E. K."/>
            <person name="Thang M."/>
            <person name="Chan C."/>
        </authorList>
    </citation>
    <scope>NUCLEOTIDE SEQUENCE [LARGE SCALE GENOMIC DNA]</scope>
</reference>
<dbReference type="EMBL" id="CAXAMN010023435">
    <property type="protein sequence ID" value="CAK9077590.1"/>
    <property type="molecule type" value="Genomic_DNA"/>
</dbReference>
<sequence length="177" mass="19456">MEAANVSLVAKPEITHGALNKIAQAKKQFTKAKEAVLEVDKEWKFFAETLKTAYDRERAAYVEQRASAMESLSTRKEKLKELQDAMRQSAMAQSLMEGEDVPQEGIMEDGYTIPPDPVEPISDEELLDDSMVKGRLPSPKPFSRGASASAGKRNEGQAGNLSKKPKFDHSGQDGEGK</sequence>
<feature type="compositionally biased region" description="Basic and acidic residues" evidence="1">
    <location>
        <begin position="165"/>
        <end position="177"/>
    </location>
</feature>
<protein>
    <submittedName>
        <fullName evidence="3">Uncharacterized protein</fullName>
    </submittedName>
</protein>
<evidence type="ECO:0000313" key="3">
    <source>
        <dbReference type="EMBL" id="CAK9095575.1"/>
    </source>
</evidence>
<evidence type="ECO:0000313" key="4">
    <source>
        <dbReference type="Proteomes" id="UP001642484"/>
    </source>
</evidence>
<gene>
    <name evidence="2" type="ORF">CCMP2556_LOCUS38247</name>
    <name evidence="3" type="ORF">CCMP2556_LOCUS45514</name>
</gene>
<dbReference type="Proteomes" id="UP001642484">
    <property type="component" value="Unassembled WGS sequence"/>
</dbReference>
<organism evidence="3 4">
    <name type="scientific">Durusdinium trenchii</name>
    <dbReference type="NCBI Taxonomy" id="1381693"/>
    <lineage>
        <taxon>Eukaryota</taxon>
        <taxon>Sar</taxon>
        <taxon>Alveolata</taxon>
        <taxon>Dinophyceae</taxon>
        <taxon>Suessiales</taxon>
        <taxon>Symbiodiniaceae</taxon>
        <taxon>Durusdinium</taxon>
    </lineage>
</organism>
<feature type="region of interest" description="Disordered" evidence="1">
    <location>
        <begin position="88"/>
        <end position="177"/>
    </location>
</feature>
<name>A0ABP0R7J9_9DINO</name>
<evidence type="ECO:0000256" key="1">
    <source>
        <dbReference type="SAM" id="MobiDB-lite"/>
    </source>
</evidence>
<comment type="caution">
    <text evidence="3">The sequence shown here is derived from an EMBL/GenBank/DDBJ whole genome shotgun (WGS) entry which is preliminary data.</text>
</comment>
<proteinExistence type="predicted"/>
<dbReference type="EMBL" id="CAXAMN010025491">
    <property type="protein sequence ID" value="CAK9095575.1"/>
    <property type="molecule type" value="Genomic_DNA"/>
</dbReference>
<keyword evidence="4" id="KW-1185">Reference proteome</keyword>
<evidence type="ECO:0000313" key="2">
    <source>
        <dbReference type="EMBL" id="CAK9077590.1"/>
    </source>
</evidence>